<keyword evidence="2" id="KW-0472">Membrane</keyword>
<keyword evidence="4" id="KW-1185">Reference proteome</keyword>
<keyword evidence="2" id="KW-1133">Transmembrane helix</keyword>
<proteinExistence type="predicted"/>
<evidence type="ECO:0000256" key="2">
    <source>
        <dbReference type="SAM" id="Phobius"/>
    </source>
</evidence>
<protein>
    <recommendedName>
        <fullName evidence="5">Adhesin</fullName>
    </recommendedName>
</protein>
<name>A0ABW3TKJ5_9MICO</name>
<dbReference type="RefSeq" id="WP_343957263.1">
    <property type="nucleotide sequence ID" value="NZ_BAAAKZ010000001.1"/>
</dbReference>
<feature type="transmembrane region" description="Helical" evidence="2">
    <location>
        <begin position="49"/>
        <end position="73"/>
    </location>
</feature>
<keyword evidence="2" id="KW-0812">Transmembrane</keyword>
<dbReference type="EMBL" id="JBHTLY010000002">
    <property type="protein sequence ID" value="MFD1201241.1"/>
    <property type="molecule type" value="Genomic_DNA"/>
</dbReference>
<dbReference type="Proteomes" id="UP001597181">
    <property type="component" value="Unassembled WGS sequence"/>
</dbReference>
<comment type="caution">
    <text evidence="3">The sequence shown here is derived from an EMBL/GenBank/DDBJ whole genome shotgun (WGS) entry which is preliminary data.</text>
</comment>
<reference evidence="4" key="1">
    <citation type="journal article" date="2019" name="Int. J. Syst. Evol. Microbiol.">
        <title>The Global Catalogue of Microorganisms (GCM) 10K type strain sequencing project: providing services to taxonomists for standard genome sequencing and annotation.</title>
        <authorList>
            <consortium name="The Broad Institute Genomics Platform"/>
            <consortium name="The Broad Institute Genome Sequencing Center for Infectious Disease"/>
            <person name="Wu L."/>
            <person name="Ma J."/>
        </authorList>
    </citation>
    <scope>NUCLEOTIDE SEQUENCE [LARGE SCALE GENOMIC DNA]</scope>
    <source>
        <strain evidence="4">CCUG 50213</strain>
    </source>
</reference>
<feature type="region of interest" description="Disordered" evidence="1">
    <location>
        <begin position="1"/>
        <end position="38"/>
    </location>
</feature>
<sequence>MTSQHPGPSSPGPAASGATFPPSEQHSQQYPQQPALPQQTRRGIGTAGLVTAVVGGIVLFGLGATAAFTMAFASQPATGVAASASLGAPIDASGVTSLNLNAGVAELDVAFADVSGATLKTSGANADRWEFSRSGDTLQVRAPKTNSGWCVFGLCPSSRGQHMGATLTLPSELVESALDADIRVGVGSVRAAGVFGALKVKVDVGEAVISGAAKQLDLDIGVGTFTGGFADTESVQARVALGDLELALTGEPPADVNLEVSTGAIELVVPPAEYDVAISRSLGDVENALQTAAGAPHKISAKAELGDISLREGR</sequence>
<evidence type="ECO:0000313" key="3">
    <source>
        <dbReference type="EMBL" id="MFD1201241.1"/>
    </source>
</evidence>
<feature type="compositionally biased region" description="Low complexity" evidence="1">
    <location>
        <begin position="12"/>
        <end position="38"/>
    </location>
</feature>
<organism evidence="3 4">
    <name type="scientific">Leucobacter albus</name>
    <dbReference type="NCBI Taxonomy" id="272210"/>
    <lineage>
        <taxon>Bacteria</taxon>
        <taxon>Bacillati</taxon>
        <taxon>Actinomycetota</taxon>
        <taxon>Actinomycetes</taxon>
        <taxon>Micrococcales</taxon>
        <taxon>Microbacteriaceae</taxon>
        <taxon>Leucobacter</taxon>
    </lineage>
</organism>
<accession>A0ABW3TKJ5</accession>
<evidence type="ECO:0008006" key="5">
    <source>
        <dbReference type="Google" id="ProtNLM"/>
    </source>
</evidence>
<evidence type="ECO:0000313" key="4">
    <source>
        <dbReference type="Proteomes" id="UP001597181"/>
    </source>
</evidence>
<evidence type="ECO:0000256" key="1">
    <source>
        <dbReference type="SAM" id="MobiDB-lite"/>
    </source>
</evidence>
<gene>
    <name evidence="3" type="ORF">ACFQ3U_04970</name>
</gene>